<reference evidence="2 3" key="1">
    <citation type="journal article" date="2018" name="Biotechnol. Adv.">
        <title>Improved genomic resources and new bioinformatic workflow for the carcinogenic parasite Clonorchis sinensis: Biotechnological implications.</title>
        <authorList>
            <person name="Wang D."/>
            <person name="Korhonen P.K."/>
            <person name="Gasser R.B."/>
            <person name="Young N.D."/>
        </authorList>
    </citation>
    <scope>NUCLEOTIDE SEQUENCE [LARGE SCALE GENOMIC DNA]</scope>
    <source>
        <strain evidence="2">Cs-k2</strain>
    </source>
</reference>
<dbReference type="Proteomes" id="UP000286415">
    <property type="component" value="Unassembled WGS sequence"/>
</dbReference>
<reference evidence="2 3" key="2">
    <citation type="journal article" date="2021" name="Genomics">
        <title>High-quality reference genome for Clonorchis sinensis.</title>
        <authorList>
            <person name="Young N.D."/>
            <person name="Stroehlein A.J."/>
            <person name="Kinkar L."/>
            <person name="Wang T."/>
            <person name="Sohn W.M."/>
            <person name="Chang B.C.H."/>
            <person name="Kaur P."/>
            <person name="Weisz D."/>
            <person name="Dudchenko O."/>
            <person name="Aiden E.L."/>
            <person name="Korhonen P.K."/>
            <person name="Gasser R.B."/>
        </authorList>
    </citation>
    <scope>NUCLEOTIDE SEQUENCE [LARGE SCALE GENOMIC DNA]</scope>
    <source>
        <strain evidence="2">Cs-k2</strain>
    </source>
</reference>
<name>A0A8T1MCM6_CLOSI</name>
<comment type="caution">
    <text evidence="2">The sequence shown here is derived from an EMBL/GenBank/DDBJ whole genome shotgun (WGS) entry which is preliminary data.</text>
</comment>
<evidence type="ECO:0000313" key="2">
    <source>
        <dbReference type="EMBL" id="KAG5446728.1"/>
    </source>
</evidence>
<protein>
    <submittedName>
        <fullName evidence="2">Uncharacterized protein</fullName>
    </submittedName>
</protein>
<evidence type="ECO:0000256" key="1">
    <source>
        <dbReference type="SAM" id="MobiDB-lite"/>
    </source>
</evidence>
<evidence type="ECO:0000313" key="3">
    <source>
        <dbReference type="Proteomes" id="UP000286415"/>
    </source>
</evidence>
<keyword evidence="3" id="KW-1185">Reference proteome</keyword>
<dbReference type="EMBL" id="NIRI02000056">
    <property type="protein sequence ID" value="KAG5446728.1"/>
    <property type="molecule type" value="Genomic_DNA"/>
</dbReference>
<accession>A0A8T1MCM6</accession>
<organism evidence="2 3">
    <name type="scientific">Clonorchis sinensis</name>
    <name type="common">Chinese liver fluke</name>
    <dbReference type="NCBI Taxonomy" id="79923"/>
    <lineage>
        <taxon>Eukaryota</taxon>
        <taxon>Metazoa</taxon>
        <taxon>Spiralia</taxon>
        <taxon>Lophotrochozoa</taxon>
        <taxon>Platyhelminthes</taxon>
        <taxon>Trematoda</taxon>
        <taxon>Digenea</taxon>
        <taxon>Opisthorchiida</taxon>
        <taxon>Opisthorchiata</taxon>
        <taxon>Opisthorchiidae</taxon>
        <taxon>Clonorchis</taxon>
    </lineage>
</organism>
<sequence>MWTVPAASETLAQKMVASDPREKKPVQWSCGEHTSHQVESCDQSSSIYLVDWCSSDDILFSSDELRASVLELLPAKRVELRLFAYIHFSKRKMNRLTES</sequence>
<gene>
    <name evidence="2" type="ORF">CSKR_203586</name>
</gene>
<proteinExistence type="predicted"/>
<feature type="region of interest" description="Disordered" evidence="1">
    <location>
        <begin position="1"/>
        <end position="20"/>
    </location>
</feature>
<dbReference type="AlphaFoldDB" id="A0A8T1MCM6"/>